<dbReference type="InterPro" id="IPR035437">
    <property type="entry name" value="SNase_OB-fold_sf"/>
</dbReference>
<dbReference type="Gene3D" id="2.40.50.90">
    <property type="match status" value="1"/>
</dbReference>
<comment type="caution">
    <text evidence="4">The sequence shown here is derived from an EMBL/GenBank/DDBJ whole genome shotgun (WGS) entry which is preliminary data.</text>
</comment>
<feature type="compositionally biased region" description="Basic and acidic residues" evidence="1">
    <location>
        <begin position="257"/>
        <end position="292"/>
    </location>
</feature>
<dbReference type="EMBL" id="JAGIOJ010000001">
    <property type="protein sequence ID" value="MBP2399480.1"/>
    <property type="molecule type" value="Genomic_DNA"/>
</dbReference>
<evidence type="ECO:0000313" key="5">
    <source>
        <dbReference type="Proteomes" id="UP001195422"/>
    </source>
</evidence>
<dbReference type="GO" id="GO:1990599">
    <property type="term" value="F:3' overhang single-stranded DNA endodeoxyribonuclease activity"/>
    <property type="evidence" value="ECO:0007669"/>
    <property type="project" value="UniProtKB-EC"/>
</dbReference>
<dbReference type="EC" id="3.1.31.1" evidence="4"/>
<keyword evidence="5" id="KW-1185">Reference proteome</keyword>
<evidence type="ECO:0000313" key="4">
    <source>
        <dbReference type="EMBL" id="MBP2399480.1"/>
    </source>
</evidence>
<feature type="domain" description="TNase-like" evidence="3">
    <location>
        <begin position="29"/>
        <end position="161"/>
    </location>
</feature>
<dbReference type="Proteomes" id="UP001195422">
    <property type="component" value="Unassembled WGS sequence"/>
</dbReference>
<keyword evidence="4" id="KW-0378">Hydrolase</keyword>
<feature type="signal peptide" evidence="2">
    <location>
        <begin position="1"/>
        <end position="24"/>
    </location>
</feature>
<dbReference type="InterPro" id="IPR016071">
    <property type="entry name" value="Staphylococal_nuclease_OB-fold"/>
</dbReference>
<feature type="region of interest" description="Disordered" evidence="1">
    <location>
        <begin position="257"/>
        <end position="356"/>
    </location>
</feature>
<name>A0ABS4XSX8_GLUPR</name>
<accession>A0ABS4XSX8</accession>
<sequence>MSKKAGWISAGVVASLVAGGAVYATTSNSDSHGTVIRVVDGDTVDLQIAGEETRVRLLNIDTPETVDPDKAVECMGPEATDYLSSLLGPGEKVDLEYDVEREDRYGRTLAGVFKDDLFVNSAIAAAGLGVAVKYAPNVKFYDEVLAAEQQAADTGEGLFSPAVDCTIPAQLDEAGTALSEVSALPADSIEEAESLMGEAAAAVGVGLAVKSALGKAKAATHPVTYALLNGRYASDVSRLSTRIDDTRRLEAVHKEQRAELVEKEKQRKEAERKKKEAEAKAKKAAEAEKKAEAAAQRAAEQRAAAKAAQKAQQKRYSAPKSTPRTQPKKSAPKTNSYSNYTGPRCYAPGGKTWKPC</sequence>
<dbReference type="PROSITE" id="PS01284">
    <property type="entry name" value="TNASE_2"/>
    <property type="match status" value="1"/>
</dbReference>
<gene>
    <name evidence="4" type="ORF">JOF39_002561</name>
</gene>
<organism evidence="4 5">
    <name type="scientific">Glutamicibacter protophormiae</name>
    <name type="common">Brevibacterium protophormiae</name>
    <dbReference type="NCBI Taxonomy" id="37930"/>
    <lineage>
        <taxon>Bacteria</taxon>
        <taxon>Bacillati</taxon>
        <taxon>Actinomycetota</taxon>
        <taxon>Actinomycetes</taxon>
        <taxon>Micrococcales</taxon>
        <taxon>Micrococcaceae</taxon>
        <taxon>Glutamicibacter</taxon>
    </lineage>
</organism>
<proteinExistence type="predicted"/>
<dbReference type="RefSeq" id="WP_188947815.1">
    <property type="nucleotide sequence ID" value="NZ_BMPH01000004.1"/>
</dbReference>
<reference evidence="4 5" key="1">
    <citation type="submission" date="2021-03" db="EMBL/GenBank/DDBJ databases">
        <title>Sequencing the genomes of 1000 actinobacteria strains.</title>
        <authorList>
            <person name="Klenk H.-P."/>
        </authorList>
    </citation>
    <scope>NUCLEOTIDE SEQUENCE [LARGE SCALE GENOMIC DNA]</scope>
    <source>
        <strain evidence="4 5">DSM 20168</strain>
    </source>
</reference>
<keyword evidence="2" id="KW-0732">Signal</keyword>
<dbReference type="PROSITE" id="PS01123">
    <property type="entry name" value="TNASE_1"/>
    <property type="match status" value="1"/>
</dbReference>
<dbReference type="SUPFAM" id="SSF50199">
    <property type="entry name" value="Staphylococcal nuclease"/>
    <property type="match status" value="1"/>
</dbReference>
<dbReference type="Pfam" id="PF00565">
    <property type="entry name" value="SNase"/>
    <property type="match status" value="1"/>
</dbReference>
<evidence type="ECO:0000256" key="1">
    <source>
        <dbReference type="SAM" id="MobiDB-lite"/>
    </source>
</evidence>
<dbReference type="PROSITE" id="PS50830">
    <property type="entry name" value="TNASE_3"/>
    <property type="match status" value="1"/>
</dbReference>
<feature type="compositionally biased region" description="Low complexity" evidence="1">
    <location>
        <begin position="293"/>
        <end position="315"/>
    </location>
</feature>
<evidence type="ECO:0000256" key="2">
    <source>
        <dbReference type="SAM" id="SignalP"/>
    </source>
</evidence>
<evidence type="ECO:0000259" key="3">
    <source>
        <dbReference type="PROSITE" id="PS50830"/>
    </source>
</evidence>
<dbReference type="SMART" id="SM00318">
    <property type="entry name" value="SNc"/>
    <property type="match status" value="1"/>
</dbReference>
<dbReference type="InterPro" id="IPR002071">
    <property type="entry name" value="Thermonucl_AS"/>
</dbReference>
<feature type="chain" id="PRO_5045248230" evidence="2">
    <location>
        <begin position="25"/>
        <end position="356"/>
    </location>
</feature>
<protein>
    <submittedName>
        <fullName evidence="4">Micrococcal nuclease</fullName>
        <ecNumber evidence="4">3.1.31.1</ecNumber>
    </submittedName>
</protein>
<feature type="compositionally biased region" description="Polar residues" evidence="1">
    <location>
        <begin position="332"/>
        <end position="341"/>
    </location>
</feature>